<dbReference type="AlphaFoldDB" id="A0A8J5XAC1"/>
<feature type="region of interest" description="Disordered" evidence="1">
    <location>
        <begin position="166"/>
        <end position="185"/>
    </location>
</feature>
<feature type="region of interest" description="Disordered" evidence="1">
    <location>
        <begin position="776"/>
        <end position="813"/>
    </location>
</feature>
<evidence type="ECO:0000256" key="1">
    <source>
        <dbReference type="SAM" id="MobiDB-lite"/>
    </source>
</evidence>
<feature type="compositionally biased region" description="Low complexity" evidence="1">
    <location>
        <begin position="353"/>
        <end position="366"/>
    </location>
</feature>
<evidence type="ECO:0000313" key="3">
    <source>
        <dbReference type="Proteomes" id="UP000751190"/>
    </source>
</evidence>
<feature type="region of interest" description="Disordered" evidence="1">
    <location>
        <begin position="347"/>
        <end position="402"/>
    </location>
</feature>
<dbReference type="Proteomes" id="UP000751190">
    <property type="component" value="Unassembled WGS sequence"/>
</dbReference>
<gene>
    <name evidence="2" type="ORF">KFE25_000953</name>
</gene>
<keyword evidence="3" id="KW-1185">Reference proteome</keyword>
<comment type="caution">
    <text evidence="2">The sequence shown here is derived from an EMBL/GenBank/DDBJ whole genome shotgun (WGS) entry which is preliminary data.</text>
</comment>
<evidence type="ECO:0000313" key="2">
    <source>
        <dbReference type="EMBL" id="KAG8459597.1"/>
    </source>
</evidence>
<feature type="compositionally biased region" description="Basic and acidic residues" evidence="1">
    <location>
        <begin position="370"/>
        <end position="384"/>
    </location>
</feature>
<feature type="region of interest" description="Disordered" evidence="1">
    <location>
        <begin position="107"/>
        <end position="155"/>
    </location>
</feature>
<sequence>MPDSDLALSPFRRNVRTIRGTLVALGRTHDDERDDDTDAAADAARLIRATPSLEELVLASRSHAAHGASAHAEGDAIAAYNPPPIRRRYGDAEHALLLQRADGAVGDVGQGEAEGKLGRAKHASRGASRQPDSAATPPGSRLRASCAGPGGARVGAHAGAVRGELSPEGTAFASPSARAPEQPQRMLPSLDAYYSTLRTVQRPRLGRAGGAAAEPGARRVDMHDMDGARADREVFPVVLSRFTEGLRGSELDEEYRYVAPSLQPHRRVASSVLRAKIASSSSDASDLLARAQALASAGDHATAAATYLRGVRDGAQALQQHAARGFERELQHLRFYARPVAALGRGAPHARAADATGGDGSDSSDSVTPSERDAYGSDDDERRGATRRGTRGAAAARRAALPPAVAAATAAARELAASRNDRAAAGGARARRASVRHAHDSTEQAIALARSPPPRIGKPLFANDAASARAFEDALAQLDIADLLSGQPAEREMHRRAAANALRGWRRELARLMREFAVADALRAAHGYRHEMRQRSVRECRDAAAAARREEAARVTVEYALHGDDGSMLRWREPEPPTAARAPPLSTGRRASLAARRASTMTWSNAARSHDRLYTLALDEFVALVRAIGVRREHAADEILTVTFVRAHWARGEAALRAGDATAGLVLHELLGALCRLANFRYRYRTHLSIGKRVGRFMRRFIGTCARAESDEPHDGVIAGLRDTLDGDECENLYYAYKSELVPLFELYAHRGARLAARMPRQAGRALGARHNSPLAVAPSATSQPLGAATAAAASDGELRPDEPSGDTALDWEDISNSSDASFAVGRIAADATRARAPARGVGAADDCEELRMSATDWLELWRCADLVIGAREQKALAETSLNPRAWAALRDEHARLGTHVRVGLVQLEVQAVFVEAQLVESAVGHAEAAAAAAAVSMLSDAALSYDEFWEGIARFAARLPAYAWEPISERVVKLARAPPSGALAGPLAARTHMLLQLLLHTWRKEDRRRALNSSLGAPAGSARQHARFVRIARHLEGAPARAVLLLAQYSAASGARVGG</sequence>
<accession>A0A8J5XAC1</accession>
<reference evidence="2" key="1">
    <citation type="submission" date="2021-05" db="EMBL/GenBank/DDBJ databases">
        <title>The genome of the haptophyte Pavlova lutheri (Diacronema luteri, Pavlovales) - a model for lipid biosynthesis in eukaryotic algae.</title>
        <authorList>
            <person name="Hulatt C.J."/>
            <person name="Posewitz M.C."/>
        </authorList>
    </citation>
    <scope>NUCLEOTIDE SEQUENCE</scope>
    <source>
        <strain evidence="2">NIVA-4/92</strain>
    </source>
</reference>
<proteinExistence type="predicted"/>
<dbReference type="EMBL" id="JAGTXO010000039">
    <property type="protein sequence ID" value="KAG8459597.1"/>
    <property type="molecule type" value="Genomic_DNA"/>
</dbReference>
<name>A0A8J5XAC1_DIALT</name>
<feature type="compositionally biased region" description="Low complexity" evidence="1">
    <location>
        <begin position="391"/>
        <end position="402"/>
    </location>
</feature>
<organism evidence="2 3">
    <name type="scientific">Diacronema lutheri</name>
    <name type="common">Unicellular marine alga</name>
    <name type="synonym">Monochrysis lutheri</name>
    <dbReference type="NCBI Taxonomy" id="2081491"/>
    <lineage>
        <taxon>Eukaryota</taxon>
        <taxon>Haptista</taxon>
        <taxon>Haptophyta</taxon>
        <taxon>Pavlovophyceae</taxon>
        <taxon>Pavlovales</taxon>
        <taxon>Pavlovaceae</taxon>
        <taxon>Diacronema</taxon>
    </lineage>
</organism>
<protein>
    <submittedName>
        <fullName evidence="2">Uncharacterized protein</fullName>
    </submittedName>
</protein>